<dbReference type="Proteomes" id="UP000182740">
    <property type="component" value="Unassembled WGS sequence"/>
</dbReference>
<dbReference type="PANTHER" id="PTHR36845:SF1">
    <property type="entry name" value="HYDROLASE, PUTATIVE (AFU_ORTHOLOGUE AFUA_7G05090)-RELATED"/>
    <property type="match status" value="1"/>
</dbReference>
<keyword evidence="1 4" id="KW-0378">Hydrolase</keyword>
<dbReference type="AlphaFoldDB" id="A0A1K1RGB3"/>
<evidence type="ECO:0000313" key="4">
    <source>
        <dbReference type="EMBL" id="SFW71061.1"/>
    </source>
</evidence>
<gene>
    <name evidence="4" type="ORF">SAMN04489730_3213</name>
</gene>
<accession>A0A1K1RGB3</accession>
<dbReference type="SUPFAM" id="SSF48208">
    <property type="entry name" value="Six-hairpin glycosidases"/>
    <property type="match status" value="1"/>
</dbReference>
<sequence length="380" mass="40435">MTAGPHPDPATIATARKCMLARVDQTVAANLPGLPHYADVHTGEWTTTPDGDWTGGHFVGQLWLAAGRGGRHREAAREYSARLDGRENSPTIFRGFLFHYGAALGGHLLGDAAAWERAERGARGLAGSFDPVAGIMPLGTAAEEAHSVGDTETSIDAVGAVSALLAAVAERTGDHRMREAAVSHARRHIEICVRADGSVCQSGTVDPVTGELVRRYSHKGHSPSSTWARAQAWAMLAFTMSAHWLPGHPEFLDTAVTVADWWAAHVPEDLVTFWDFDDPAVPRTLKDTSATAIAAAALLKLAALLPDGGKYRELARRTVDALVTGHLRPVPDLPGDIAVLTTGCYDKLLGLATANELVWGDYYLAEALAVLDGDLDPLAV</sequence>
<proteinExistence type="inferred from homology"/>
<evidence type="ECO:0000256" key="1">
    <source>
        <dbReference type="ARBA" id="ARBA00022801"/>
    </source>
</evidence>
<evidence type="ECO:0000256" key="3">
    <source>
        <dbReference type="PIRSR" id="PIRSR610905-2"/>
    </source>
</evidence>
<dbReference type="Gene3D" id="1.50.10.10">
    <property type="match status" value="1"/>
</dbReference>
<keyword evidence="5" id="KW-1185">Reference proteome</keyword>
<evidence type="ECO:0000256" key="2">
    <source>
        <dbReference type="ARBA" id="ARBA00038358"/>
    </source>
</evidence>
<dbReference type="InterPro" id="IPR010905">
    <property type="entry name" value="Glyco_hydro_88"/>
</dbReference>
<feature type="binding site" evidence="3">
    <location>
        <position position="233"/>
    </location>
    <ligand>
        <name>substrate</name>
    </ligand>
</feature>
<dbReference type="InterPro" id="IPR008928">
    <property type="entry name" value="6-hairpin_glycosidase_sf"/>
</dbReference>
<dbReference type="STRING" id="546364.SAMN04489730_3213"/>
<dbReference type="PANTHER" id="PTHR36845">
    <property type="entry name" value="HYDROLASE, PUTATIVE (AFU_ORTHOLOGUE AFUA_7G05090)-RELATED"/>
    <property type="match status" value="1"/>
</dbReference>
<protein>
    <submittedName>
        <fullName evidence="4">Unsaturated chondroitin disaccharide hydrolase</fullName>
    </submittedName>
</protein>
<dbReference type="GO" id="GO:0052757">
    <property type="term" value="F:chondroitin hydrolase activity"/>
    <property type="evidence" value="ECO:0007669"/>
    <property type="project" value="TreeGrafter"/>
</dbReference>
<feature type="binding site" evidence="3">
    <location>
        <position position="156"/>
    </location>
    <ligand>
        <name>substrate</name>
    </ligand>
</feature>
<dbReference type="InterPro" id="IPR012341">
    <property type="entry name" value="6hp_glycosidase-like_sf"/>
</dbReference>
<dbReference type="GO" id="GO:0000272">
    <property type="term" value="P:polysaccharide catabolic process"/>
    <property type="evidence" value="ECO:0007669"/>
    <property type="project" value="TreeGrafter"/>
</dbReference>
<reference evidence="5" key="1">
    <citation type="submission" date="2016-11" db="EMBL/GenBank/DDBJ databases">
        <authorList>
            <person name="Varghese N."/>
            <person name="Submissions S."/>
        </authorList>
    </citation>
    <scope>NUCLEOTIDE SEQUENCE [LARGE SCALE GENOMIC DNA]</scope>
    <source>
        <strain evidence="5">DSM 44671</strain>
    </source>
</reference>
<dbReference type="EMBL" id="FPJG01000006">
    <property type="protein sequence ID" value="SFW71061.1"/>
    <property type="molecule type" value="Genomic_DNA"/>
</dbReference>
<organism evidence="4 5">
    <name type="scientific">Amycolatopsis australiensis</name>
    <dbReference type="NCBI Taxonomy" id="546364"/>
    <lineage>
        <taxon>Bacteria</taxon>
        <taxon>Bacillati</taxon>
        <taxon>Actinomycetota</taxon>
        <taxon>Actinomycetes</taxon>
        <taxon>Pseudonocardiales</taxon>
        <taxon>Pseudonocardiaceae</taxon>
        <taxon>Amycolatopsis</taxon>
    </lineage>
</organism>
<name>A0A1K1RGB3_9PSEU</name>
<dbReference type="Pfam" id="PF07470">
    <property type="entry name" value="Glyco_hydro_88"/>
    <property type="match status" value="1"/>
</dbReference>
<evidence type="ECO:0000313" key="5">
    <source>
        <dbReference type="Proteomes" id="UP000182740"/>
    </source>
</evidence>
<feature type="binding site" evidence="3">
    <location>
        <position position="229"/>
    </location>
    <ligand>
        <name>substrate</name>
    </ligand>
</feature>
<dbReference type="RefSeq" id="WP_072477041.1">
    <property type="nucleotide sequence ID" value="NZ_FPJG01000006.1"/>
</dbReference>
<dbReference type="InterPro" id="IPR052369">
    <property type="entry name" value="UG_Glycosaminoglycan_Hydrolase"/>
</dbReference>
<comment type="similarity">
    <text evidence="2">Belongs to the glycosyl hydrolase 88 family.</text>
</comment>